<dbReference type="EMBL" id="DRFO01000041">
    <property type="protein sequence ID" value="HDZ58177.1"/>
    <property type="molecule type" value="Genomic_DNA"/>
</dbReference>
<reference evidence="1" key="1">
    <citation type="journal article" date="2020" name="mSystems">
        <title>Genome- and Community-Level Interaction Insights into Carbon Utilization and Element Cycling Functions of Hydrothermarchaeota in Hydrothermal Sediment.</title>
        <authorList>
            <person name="Zhou Z."/>
            <person name="Liu Y."/>
            <person name="Xu W."/>
            <person name="Pan J."/>
            <person name="Luo Z.H."/>
            <person name="Li M."/>
        </authorList>
    </citation>
    <scope>NUCLEOTIDE SEQUENCE [LARGE SCALE GENOMIC DNA]</scope>
    <source>
        <strain evidence="1">HyVt-324</strain>
    </source>
</reference>
<name>A0A7V1BRR6_9GAMM</name>
<organism evidence="1">
    <name type="scientific">Halopseudomonas xinjiangensis</name>
    <dbReference type="NCBI Taxonomy" id="487184"/>
    <lineage>
        <taxon>Bacteria</taxon>
        <taxon>Pseudomonadati</taxon>
        <taxon>Pseudomonadota</taxon>
        <taxon>Gammaproteobacteria</taxon>
        <taxon>Pseudomonadales</taxon>
        <taxon>Pseudomonadaceae</taxon>
        <taxon>Halopseudomonas</taxon>
    </lineage>
</organism>
<dbReference type="Proteomes" id="UP000885703">
    <property type="component" value="Unassembled WGS sequence"/>
</dbReference>
<proteinExistence type="predicted"/>
<accession>A0A7V1BRR6</accession>
<comment type="caution">
    <text evidence="1">The sequence shown here is derived from an EMBL/GenBank/DDBJ whole genome shotgun (WGS) entry which is preliminary data.</text>
</comment>
<protein>
    <submittedName>
        <fullName evidence="1">Uncharacterized protein</fullName>
    </submittedName>
</protein>
<evidence type="ECO:0000313" key="1">
    <source>
        <dbReference type="EMBL" id="HDZ58177.1"/>
    </source>
</evidence>
<sequence length="359" mass="40921">MDDIGVEMEIRTDDDALSLLERLLNSEDAQVPEVSFVNWPKFELHVKGERYHSTITPELMSSFLSFQKNLNKSYALIRYADSSRRLRDHERDQLKILVEVGEGSSGFLAKLEDHVEKMSDALVEGIKDMDPRTKMITILSIGLMVVGGYSVNNYLDQKKEIRLAEIALLEREAERQERLDTLETMQRADDQRMLAMGQMFEKVVEQMPQLYTASQHMASAYDDFIASTKDADSIEMQGVNVPGRVVNELSNSPRNKSVEDRVSGVYRILNVDHSNDLEYRFKLFDVTRGQEIIALLPRDGAMITDHILDLLQEAEWGKRVVALHLITKTRSGKVVRAEIEKVARVADQEKYAERIAAAD</sequence>
<gene>
    <name evidence="1" type="ORF">ENH64_17140</name>
</gene>
<dbReference type="AlphaFoldDB" id="A0A7V1BRR6"/>